<comment type="caution">
    <text evidence="1">The sequence shown here is derived from an EMBL/GenBank/DDBJ whole genome shotgun (WGS) entry which is preliminary data.</text>
</comment>
<sequence>MSHIEVGKMESLCLQEMTKLNTLPLDILLIIISYFDTARSFAGVASTCRSLAQVVKADGWRIFVKTQFGSLSIPPNTTTCWNDLARSLTWQSRAWDKRAFVFDTFAPKPTGPLIPAGGQHRRRAQMHSHGSQTVPCQIVVDAHTQFNGAQQRETVVWGAGENLVTRTRLKKKNEIISDKWFTSEGSTAGFASGRDDVTSISVFRPSQTQVQGENIGVLVGRASGDLRLVSLTSSGFGQTLQNFRPSQSENVKNHVRQTEIQSFDTGDRQKLLATSTKDNVLLYPLDSTSMIPEEKESMELEKMRNIEPIEAVDLRRAEGSAPFKFLRSLKFMGNGDLAIGLTSSAQPLRIMKITPTGTEVDTAAKMRPSKRAAATYALKDWENSTARGLLPIDSTAIPGGGGNVLLSSYEDGTVRLQDIRTPSAIDTIYGDHFEPTTPISTLVSYGAERFIGGSARSSVIKIFDFRWTKGYTYTASLPCGNDNPFPAPKLPTLVSAPTYDNRRKCNHVSGQKCTWHALSTVDYYRPNANIYLRVMRTNHRTQPCYISSLAKPSDISTTLYAGLAGELVEMNLTGNVGMDEPMPGSNHHGMPYKQSRGPGNIIETGDGLALDDISYSSRMPVMRSQVPIAALLLKRIPTTSRKRHRLDESYQQFEDHFIDAVSTCRHSVTE</sequence>
<dbReference type="STRING" id="1141098.A0A1Y2DTA0"/>
<dbReference type="AlphaFoldDB" id="A0A1Y2DTA0"/>
<dbReference type="EMBL" id="MCFJ01000009">
    <property type="protein sequence ID" value="ORY62502.1"/>
    <property type="molecule type" value="Genomic_DNA"/>
</dbReference>
<evidence type="ECO:0008006" key="3">
    <source>
        <dbReference type="Google" id="ProtNLM"/>
    </source>
</evidence>
<proteinExistence type="predicted"/>
<protein>
    <recommendedName>
        <fullName evidence="3">F-box domain-containing protein</fullName>
    </recommendedName>
</protein>
<dbReference type="InterPro" id="IPR036047">
    <property type="entry name" value="F-box-like_dom_sf"/>
</dbReference>
<dbReference type="SUPFAM" id="SSF81383">
    <property type="entry name" value="F-box domain"/>
    <property type="match status" value="1"/>
</dbReference>
<organism evidence="1 2">
    <name type="scientific">Pseudomassariella vexata</name>
    <dbReference type="NCBI Taxonomy" id="1141098"/>
    <lineage>
        <taxon>Eukaryota</taxon>
        <taxon>Fungi</taxon>
        <taxon>Dikarya</taxon>
        <taxon>Ascomycota</taxon>
        <taxon>Pezizomycotina</taxon>
        <taxon>Sordariomycetes</taxon>
        <taxon>Xylariomycetidae</taxon>
        <taxon>Amphisphaeriales</taxon>
        <taxon>Pseudomassariaceae</taxon>
        <taxon>Pseudomassariella</taxon>
    </lineage>
</organism>
<dbReference type="OrthoDB" id="1259151at2759"/>
<dbReference type="GeneID" id="63770601"/>
<gene>
    <name evidence="1" type="ORF">BCR38DRAFT_241264</name>
</gene>
<dbReference type="InParanoid" id="A0A1Y2DTA0"/>
<dbReference type="RefSeq" id="XP_040714338.1">
    <property type="nucleotide sequence ID" value="XM_040854389.1"/>
</dbReference>
<name>A0A1Y2DTA0_9PEZI</name>
<keyword evidence="2" id="KW-1185">Reference proteome</keyword>
<dbReference type="SUPFAM" id="SSF101898">
    <property type="entry name" value="NHL repeat"/>
    <property type="match status" value="1"/>
</dbReference>
<evidence type="ECO:0000313" key="1">
    <source>
        <dbReference type="EMBL" id="ORY62502.1"/>
    </source>
</evidence>
<accession>A0A1Y2DTA0</accession>
<evidence type="ECO:0000313" key="2">
    <source>
        <dbReference type="Proteomes" id="UP000193689"/>
    </source>
</evidence>
<reference evidence="1 2" key="1">
    <citation type="submission" date="2016-07" db="EMBL/GenBank/DDBJ databases">
        <title>Pervasive Adenine N6-methylation of Active Genes in Fungi.</title>
        <authorList>
            <consortium name="DOE Joint Genome Institute"/>
            <person name="Mondo S.J."/>
            <person name="Dannebaum R.O."/>
            <person name="Kuo R.C."/>
            <person name="Labutti K."/>
            <person name="Haridas S."/>
            <person name="Kuo A."/>
            <person name="Salamov A."/>
            <person name="Ahrendt S.R."/>
            <person name="Lipzen A."/>
            <person name="Sullivan W."/>
            <person name="Andreopoulos W.B."/>
            <person name="Clum A."/>
            <person name="Lindquist E."/>
            <person name="Daum C."/>
            <person name="Ramamoorthy G.K."/>
            <person name="Gryganskyi A."/>
            <person name="Culley D."/>
            <person name="Magnuson J.K."/>
            <person name="James T.Y."/>
            <person name="O'Malley M.A."/>
            <person name="Stajich J.E."/>
            <person name="Spatafora J.W."/>
            <person name="Visel A."/>
            <person name="Grigoriev I.V."/>
        </authorList>
    </citation>
    <scope>NUCLEOTIDE SEQUENCE [LARGE SCALE GENOMIC DNA]</scope>
    <source>
        <strain evidence="1 2">CBS 129021</strain>
    </source>
</reference>
<dbReference type="Proteomes" id="UP000193689">
    <property type="component" value="Unassembled WGS sequence"/>
</dbReference>